<evidence type="ECO:0000313" key="15">
    <source>
        <dbReference type="EMBL" id="EKM49741.1"/>
    </source>
</evidence>
<dbReference type="PRINTS" id="PR00385">
    <property type="entry name" value="P450"/>
</dbReference>
<accession>K5UJK1</accession>
<evidence type="ECO:0000256" key="10">
    <source>
        <dbReference type="ARBA" id="ARBA00023004"/>
    </source>
</evidence>
<dbReference type="InParanoid" id="K5UJK1"/>
<evidence type="ECO:0000256" key="1">
    <source>
        <dbReference type="ARBA" id="ARBA00001971"/>
    </source>
</evidence>
<organism evidence="15 16">
    <name type="scientific">Phanerochaete carnosa (strain HHB-10118-sp)</name>
    <name type="common">White-rot fungus</name>
    <name type="synonym">Peniophora carnosa</name>
    <dbReference type="NCBI Taxonomy" id="650164"/>
    <lineage>
        <taxon>Eukaryota</taxon>
        <taxon>Fungi</taxon>
        <taxon>Dikarya</taxon>
        <taxon>Basidiomycota</taxon>
        <taxon>Agaricomycotina</taxon>
        <taxon>Agaricomycetes</taxon>
        <taxon>Polyporales</taxon>
        <taxon>Phanerochaetaceae</taxon>
        <taxon>Phanerochaete</taxon>
    </lineage>
</organism>
<evidence type="ECO:0008006" key="17">
    <source>
        <dbReference type="Google" id="ProtNLM"/>
    </source>
</evidence>
<comment type="pathway">
    <text evidence="3">Secondary metabolite biosynthesis.</text>
</comment>
<dbReference type="GO" id="GO:0020037">
    <property type="term" value="F:heme binding"/>
    <property type="evidence" value="ECO:0007669"/>
    <property type="project" value="InterPro"/>
</dbReference>
<dbReference type="HOGENOM" id="CLU_001570_2_1_1"/>
<evidence type="ECO:0000256" key="9">
    <source>
        <dbReference type="ARBA" id="ARBA00023002"/>
    </source>
</evidence>
<evidence type="ECO:0000313" key="16">
    <source>
        <dbReference type="Proteomes" id="UP000008370"/>
    </source>
</evidence>
<dbReference type="PROSITE" id="PS00086">
    <property type="entry name" value="CYTOCHROME_P450"/>
    <property type="match status" value="1"/>
</dbReference>
<reference evidence="15 16" key="1">
    <citation type="journal article" date="2012" name="BMC Genomics">
        <title>Comparative genomics of the white-rot fungi, Phanerochaete carnosa and P. chrysosporium, to elucidate the genetic basis of the distinct wood types they colonize.</title>
        <authorList>
            <person name="Suzuki H."/>
            <person name="MacDonald J."/>
            <person name="Syed K."/>
            <person name="Salamov A."/>
            <person name="Hori C."/>
            <person name="Aerts A."/>
            <person name="Henrissat B."/>
            <person name="Wiebenga A."/>
            <person name="vanKuyk P.A."/>
            <person name="Barry K."/>
            <person name="Lindquist E."/>
            <person name="LaButti K."/>
            <person name="Lapidus A."/>
            <person name="Lucas S."/>
            <person name="Coutinho P."/>
            <person name="Gong Y."/>
            <person name="Samejima M."/>
            <person name="Mahadevan R."/>
            <person name="Abou-Zaid M."/>
            <person name="de Vries R.P."/>
            <person name="Igarashi K."/>
            <person name="Yadav J.S."/>
            <person name="Grigoriev I.V."/>
            <person name="Master E.R."/>
        </authorList>
    </citation>
    <scope>NUCLEOTIDE SEQUENCE [LARGE SCALE GENOMIC DNA]</scope>
    <source>
        <strain evidence="15 16">HHB-10118-sp</strain>
    </source>
</reference>
<comment type="subcellular location">
    <subcellularLocation>
        <location evidence="2">Membrane</location>
    </subcellularLocation>
</comment>
<comment type="cofactor">
    <cofactor evidence="1 13">
        <name>heme</name>
        <dbReference type="ChEBI" id="CHEBI:30413"/>
    </cofactor>
</comment>
<keyword evidence="9 14" id="KW-0560">Oxidoreductase</keyword>
<keyword evidence="6" id="KW-0812">Transmembrane</keyword>
<dbReference type="Gene3D" id="1.10.630.10">
    <property type="entry name" value="Cytochrome P450"/>
    <property type="match status" value="1"/>
</dbReference>
<dbReference type="AlphaFoldDB" id="K5UJK1"/>
<evidence type="ECO:0000256" key="14">
    <source>
        <dbReference type="RuleBase" id="RU000461"/>
    </source>
</evidence>
<proteinExistence type="inferred from homology"/>
<dbReference type="InterPro" id="IPR036396">
    <property type="entry name" value="Cyt_P450_sf"/>
</dbReference>
<dbReference type="PANTHER" id="PTHR46300">
    <property type="entry name" value="P450, PUTATIVE (EUROFUNG)-RELATED-RELATED"/>
    <property type="match status" value="1"/>
</dbReference>
<dbReference type="EMBL" id="JH930480">
    <property type="protein sequence ID" value="EKM49741.1"/>
    <property type="molecule type" value="Genomic_DNA"/>
</dbReference>
<keyword evidence="16" id="KW-1185">Reference proteome</keyword>
<evidence type="ECO:0000256" key="2">
    <source>
        <dbReference type="ARBA" id="ARBA00004370"/>
    </source>
</evidence>
<dbReference type="GO" id="GO:0004497">
    <property type="term" value="F:monooxygenase activity"/>
    <property type="evidence" value="ECO:0007669"/>
    <property type="project" value="UniProtKB-KW"/>
</dbReference>
<dbReference type="InterPro" id="IPR001128">
    <property type="entry name" value="Cyt_P450"/>
</dbReference>
<dbReference type="KEGG" id="pco:PHACADRAFT_265393"/>
<dbReference type="InterPro" id="IPR002401">
    <property type="entry name" value="Cyt_P450_E_grp-I"/>
</dbReference>
<dbReference type="GO" id="GO:0016705">
    <property type="term" value="F:oxidoreductase activity, acting on paired donors, with incorporation or reduction of molecular oxygen"/>
    <property type="evidence" value="ECO:0007669"/>
    <property type="project" value="InterPro"/>
</dbReference>
<evidence type="ECO:0000256" key="8">
    <source>
        <dbReference type="ARBA" id="ARBA00022989"/>
    </source>
</evidence>
<dbReference type="PRINTS" id="PR00463">
    <property type="entry name" value="EP450I"/>
</dbReference>
<evidence type="ECO:0000256" key="7">
    <source>
        <dbReference type="ARBA" id="ARBA00022723"/>
    </source>
</evidence>
<feature type="binding site" description="axial binding residue" evidence="13">
    <location>
        <position position="411"/>
    </location>
    <ligand>
        <name>heme</name>
        <dbReference type="ChEBI" id="CHEBI:30413"/>
    </ligand>
    <ligandPart>
        <name>Fe</name>
        <dbReference type="ChEBI" id="CHEBI:18248"/>
    </ligandPart>
</feature>
<dbReference type="RefSeq" id="XP_007401795.1">
    <property type="nucleotide sequence ID" value="XM_007401733.1"/>
</dbReference>
<keyword evidence="11 14" id="KW-0503">Monooxygenase</keyword>
<keyword evidence="10 13" id="KW-0408">Iron</keyword>
<sequence length="475" mass="52493">MVLGKSLPSGPAGLPILGSLLSLDRRPELTLQEWAQKFGPLYSVWLGEQLHIVVSDPQIAKDLLVAQGNTFSSRKDTFVKSGIVFAGRGISAVPTGENWTKNHRLISPYFSIEALKGYLPGLEIEAVDMLRDLYIRSEGGKIPVNPLPHVTRTSLNNMLTIIFGLRTDSIDHPLVGYWLKLAQEFTTVTGPISNPVDFVPFLRRFPTLSGVNRAKQLHQSLVNIGGALVDDIDRRIKAGEDVPDCLARHLLKLKEEENLDSQDIVLLCCELMIASVEKTAAVMSGFVAQIGEYADVQARAQAELDRVVGRDRLPGLELEKDLPYIGAIVKETERLNNPRPLAIPHTSTQDVTYRGHFIPKDTVIVLNTHALTHDAARYANPDKLEPERHLKDQPTNVEPGYSVFGYGPRACPGKTLAQQEIFLVVACLLWAFDVQKYQGAIIEAHDELSTGSFAPVRVKLSPRHNRVSAVLGYRA</sequence>
<dbReference type="GO" id="GO:0005506">
    <property type="term" value="F:iron ion binding"/>
    <property type="evidence" value="ECO:0007669"/>
    <property type="project" value="InterPro"/>
</dbReference>
<dbReference type="InterPro" id="IPR017972">
    <property type="entry name" value="Cyt_P450_CS"/>
</dbReference>
<keyword evidence="7 13" id="KW-0479">Metal-binding</keyword>
<dbReference type="Proteomes" id="UP000008370">
    <property type="component" value="Unassembled WGS sequence"/>
</dbReference>
<comment type="similarity">
    <text evidence="4 14">Belongs to the cytochrome P450 family.</text>
</comment>
<dbReference type="OrthoDB" id="1470350at2759"/>
<name>K5UJK1_PHACS</name>
<dbReference type="SUPFAM" id="SSF48264">
    <property type="entry name" value="Cytochrome P450"/>
    <property type="match status" value="1"/>
</dbReference>
<protein>
    <recommendedName>
        <fullName evidence="17">Cytochrome P450</fullName>
    </recommendedName>
</protein>
<dbReference type="GO" id="GO:0016020">
    <property type="term" value="C:membrane"/>
    <property type="evidence" value="ECO:0007669"/>
    <property type="project" value="UniProtKB-SubCell"/>
</dbReference>
<evidence type="ECO:0000256" key="5">
    <source>
        <dbReference type="ARBA" id="ARBA00022617"/>
    </source>
</evidence>
<dbReference type="PANTHER" id="PTHR46300:SF5">
    <property type="entry name" value="CYTOCHROME P450"/>
    <property type="match status" value="1"/>
</dbReference>
<evidence type="ECO:0000256" key="12">
    <source>
        <dbReference type="ARBA" id="ARBA00023136"/>
    </source>
</evidence>
<keyword evidence="5 13" id="KW-0349">Heme</keyword>
<evidence type="ECO:0000256" key="6">
    <source>
        <dbReference type="ARBA" id="ARBA00022692"/>
    </source>
</evidence>
<keyword evidence="8" id="KW-1133">Transmembrane helix</keyword>
<keyword evidence="12" id="KW-0472">Membrane</keyword>
<evidence type="ECO:0000256" key="4">
    <source>
        <dbReference type="ARBA" id="ARBA00010617"/>
    </source>
</evidence>
<evidence type="ECO:0000256" key="13">
    <source>
        <dbReference type="PIRSR" id="PIRSR602401-1"/>
    </source>
</evidence>
<dbReference type="GeneID" id="18919081"/>
<evidence type="ECO:0000256" key="3">
    <source>
        <dbReference type="ARBA" id="ARBA00005179"/>
    </source>
</evidence>
<evidence type="ECO:0000256" key="11">
    <source>
        <dbReference type="ARBA" id="ARBA00023033"/>
    </source>
</evidence>
<dbReference type="Pfam" id="PF00067">
    <property type="entry name" value="p450"/>
    <property type="match status" value="1"/>
</dbReference>
<gene>
    <name evidence="15" type="ORF">PHACADRAFT_265393</name>
</gene>
<dbReference type="InterPro" id="IPR050364">
    <property type="entry name" value="Cytochrome_P450_fung"/>
</dbReference>